<dbReference type="PANTHER" id="PTHR42834:SF1">
    <property type="entry name" value="ENDONUCLEASE_EXONUCLEASE_PHOSPHATASE FAMILY PROTEIN (AFU_ORTHOLOGUE AFUA_3G09210)"/>
    <property type="match status" value="1"/>
</dbReference>
<dbReference type="InterPro" id="IPR036691">
    <property type="entry name" value="Endo/exonu/phosph_ase_sf"/>
</dbReference>
<feature type="chain" id="PRO_5047460734" evidence="2">
    <location>
        <begin position="37"/>
        <end position="802"/>
    </location>
</feature>
<feature type="compositionally biased region" description="Polar residues" evidence="1">
    <location>
        <begin position="176"/>
        <end position="187"/>
    </location>
</feature>
<comment type="caution">
    <text evidence="4">The sequence shown here is derived from an EMBL/GenBank/DDBJ whole genome shotgun (WGS) entry which is preliminary data.</text>
</comment>
<keyword evidence="2" id="KW-0732">Signal</keyword>
<protein>
    <submittedName>
        <fullName evidence="4">Lamin tail domain-containing protein</fullName>
    </submittedName>
</protein>
<dbReference type="Pfam" id="PF19580">
    <property type="entry name" value="Exo_endo_phos_3"/>
    <property type="match status" value="1"/>
</dbReference>
<evidence type="ECO:0000256" key="2">
    <source>
        <dbReference type="SAM" id="SignalP"/>
    </source>
</evidence>
<evidence type="ECO:0000259" key="3">
    <source>
        <dbReference type="PROSITE" id="PS51841"/>
    </source>
</evidence>
<feature type="domain" description="LTD" evidence="3">
    <location>
        <begin position="31"/>
        <end position="151"/>
    </location>
</feature>
<dbReference type="InterPro" id="IPR001322">
    <property type="entry name" value="Lamin_tail_dom"/>
</dbReference>
<dbReference type="InterPro" id="IPR005135">
    <property type="entry name" value="Endo/exonuclease/phosphatase"/>
</dbReference>
<evidence type="ECO:0000313" key="5">
    <source>
        <dbReference type="Proteomes" id="UP001595993"/>
    </source>
</evidence>
<name>A0ABV9G015_9ACTN</name>
<dbReference type="InterPro" id="IPR036415">
    <property type="entry name" value="Lamin_tail_dom_sf"/>
</dbReference>
<dbReference type="Pfam" id="PF00932">
    <property type="entry name" value="LTD"/>
    <property type="match status" value="1"/>
</dbReference>
<sequence length="802" mass="82214">MDHHHRRRSRRRSAVRAVALSLLPTALVGAASGAFAPPAFSVSPDVVISEVYGGGGNSGAPYRNDYIELYNRGPSAVSLSGWSTQYASASGTNYAVTALTGTMQPGARYLVQLGSGGSPGAVLPAPDATGSTNMSATSGKAALVTSTTALTCGGNCDAAPGVKDFLGYGSANDYETSPAPTLSNTTSATRTNPATDTDNNANDFAKVAPTPQNSQGGGGGDCSGYTTRIRDIQGSAHISPRNGQSVSGVRGVVTAVKSNGFWFQDPCPDSDVASSEGLFVFTSSAPSAGVGQEVTVGGSVTEFRSGGASTTNLTTTEITSPSVSVLGTKPVPAAGVIGAGGRVPPGTVIDNDAAGSVETSGTFDATTDGIDFYESLEGMRVQLNNPVAVDAGNSFNEIPVLADDGANAAVRTARGGILLRQTDANPERVHLDDAALAGSVPTGVNVGDHFSGPAVGVLDYSFGNFKLLLTGAINRVNSGLAPETAGGPGAGQISVATFNVENLDPSDPQTKFDGLAEQVVTNLSAPGILAVEEIQDNDGATNSSAVAADQTWNRLISAISAAGGPTYTYRQINPVDDQDGGEPGGNIRVGFLFRADIGLTFASGTPGGSTTAVSVSDSGNPADRVNLSHNPGRIHPANSAFNSSRKPLVGKFYFNSKPIFVIANHWNSKGGDDPLFGRYQPLTLSSEAQRNQQAAVVRSFVESVLAVDAQARVVVAGDLNDFPYSPPVQTLVGAGLTDLPVTLPEAERYTYVYEGNAQVLDHILLSSSLAGASHSYDIAHVNAEFAAQQSDHDPQVARITLP</sequence>
<dbReference type="PROSITE" id="PS51841">
    <property type="entry name" value="LTD"/>
    <property type="match status" value="1"/>
</dbReference>
<proteinExistence type="predicted"/>
<evidence type="ECO:0000313" key="4">
    <source>
        <dbReference type="EMBL" id="MFC4607608.1"/>
    </source>
</evidence>
<gene>
    <name evidence="4" type="ORF">ACFO9E_07250</name>
</gene>
<keyword evidence="5" id="KW-1185">Reference proteome</keyword>
<dbReference type="CDD" id="cd04486">
    <property type="entry name" value="YhcR_OBF_like"/>
    <property type="match status" value="1"/>
</dbReference>
<feature type="compositionally biased region" description="Low complexity" evidence="1">
    <location>
        <begin position="188"/>
        <end position="205"/>
    </location>
</feature>
<dbReference type="SUPFAM" id="SSF74853">
    <property type="entry name" value="Lamin A/C globular tail domain"/>
    <property type="match status" value="1"/>
</dbReference>
<reference evidence="5" key="1">
    <citation type="journal article" date="2019" name="Int. J. Syst. Evol. Microbiol.">
        <title>The Global Catalogue of Microorganisms (GCM) 10K type strain sequencing project: providing services to taxonomists for standard genome sequencing and annotation.</title>
        <authorList>
            <consortium name="The Broad Institute Genomics Platform"/>
            <consortium name="The Broad Institute Genome Sequencing Center for Infectious Disease"/>
            <person name="Wu L."/>
            <person name="Ma J."/>
        </authorList>
    </citation>
    <scope>NUCLEOTIDE SEQUENCE [LARGE SCALE GENOMIC DNA]</scope>
    <source>
        <strain evidence="5">CGMCC 4.7139</strain>
    </source>
</reference>
<organism evidence="4 5">
    <name type="scientific">Streptomyces maoxianensis</name>
    <dbReference type="NCBI Taxonomy" id="1459942"/>
    <lineage>
        <taxon>Bacteria</taxon>
        <taxon>Bacillati</taxon>
        <taxon>Actinomycetota</taxon>
        <taxon>Actinomycetes</taxon>
        <taxon>Kitasatosporales</taxon>
        <taxon>Streptomycetaceae</taxon>
        <taxon>Streptomyces</taxon>
    </lineage>
</organism>
<feature type="region of interest" description="Disordered" evidence="1">
    <location>
        <begin position="176"/>
        <end position="225"/>
    </location>
</feature>
<accession>A0ABV9G015</accession>
<dbReference type="EMBL" id="JBHSFE010000007">
    <property type="protein sequence ID" value="MFC4607608.1"/>
    <property type="molecule type" value="Genomic_DNA"/>
</dbReference>
<dbReference type="SUPFAM" id="SSF56219">
    <property type="entry name" value="DNase I-like"/>
    <property type="match status" value="1"/>
</dbReference>
<dbReference type="Proteomes" id="UP001595993">
    <property type="component" value="Unassembled WGS sequence"/>
</dbReference>
<feature type="signal peptide" evidence="2">
    <location>
        <begin position="1"/>
        <end position="36"/>
    </location>
</feature>
<evidence type="ECO:0000256" key="1">
    <source>
        <dbReference type="SAM" id="MobiDB-lite"/>
    </source>
</evidence>
<dbReference type="PANTHER" id="PTHR42834">
    <property type="entry name" value="ENDONUCLEASE/EXONUCLEASE/PHOSPHATASE FAMILY PROTEIN (AFU_ORTHOLOGUE AFUA_3G09210)"/>
    <property type="match status" value="1"/>
</dbReference>
<dbReference type="RefSeq" id="WP_381192603.1">
    <property type="nucleotide sequence ID" value="NZ_JBHSFE010000007.1"/>
</dbReference>
<dbReference type="Gene3D" id="3.60.10.10">
    <property type="entry name" value="Endonuclease/exonuclease/phosphatase"/>
    <property type="match status" value="1"/>
</dbReference>